<keyword evidence="3 6" id="KW-0812">Transmembrane</keyword>
<organism evidence="7 8">
    <name type="scientific">Leishmania braziliensis MHOM/BR/75/M2904</name>
    <dbReference type="NCBI Taxonomy" id="420245"/>
    <lineage>
        <taxon>Eukaryota</taxon>
        <taxon>Discoba</taxon>
        <taxon>Euglenozoa</taxon>
        <taxon>Kinetoplastea</taxon>
        <taxon>Metakinetoplastina</taxon>
        <taxon>Trypanosomatida</taxon>
        <taxon>Trypanosomatidae</taxon>
        <taxon>Leishmaniinae</taxon>
        <taxon>Leishmania</taxon>
        <taxon>Leishmania braziliensis species complex</taxon>
    </lineage>
</organism>
<accession>A0A3P3Z7X9</accession>
<evidence type="ECO:0000256" key="5">
    <source>
        <dbReference type="ARBA" id="ARBA00023136"/>
    </source>
</evidence>
<dbReference type="PANTHER" id="PTHR21716:SF4">
    <property type="entry name" value="TRANSMEMBRANE PROTEIN 245"/>
    <property type="match status" value="1"/>
</dbReference>
<comment type="subcellular location">
    <subcellularLocation>
        <location evidence="1">Membrane</location>
        <topology evidence="1">Multi-pass membrane protein</topology>
    </subcellularLocation>
</comment>
<evidence type="ECO:0000313" key="7">
    <source>
        <dbReference type="EMBL" id="SYZ66235.1"/>
    </source>
</evidence>
<feature type="transmembrane region" description="Helical" evidence="6">
    <location>
        <begin position="43"/>
        <end position="64"/>
    </location>
</feature>
<evidence type="ECO:0000256" key="3">
    <source>
        <dbReference type="ARBA" id="ARBA00022692"/>
    </source>
</evidence>
<dbReference type="EMBL" id="LS997623">
    <property type="protein sequence ID" value="SYZ66235.1"/>
    <property type="molecule type" value="Genomic_DNA"/>
</dbReference>
<evidence type="ECO:0000313" key="8">
    <source>
        <dbReference type="Proteomes" id="UP000319462"/>
    </source>
</evidence>
<reference evidence="7 8" key="1">
    <citation type="submission" date="2018-09" db="EMBL/GenBank/DDBJ databases">
        <authorList>
            <person name="Peiro R."/>
            <person name="Begona"/>
            <person name="Cbmso G."/>
            <person name="Lopez M."/>
            <person name="Gonzalez S."/>
        </authorList>
    </citation>
    <scope>NUCLEOTIDE SEQUENCE [LARGE SCALE GENOMIC DNA]</scope>
</reference>
<name>A0A3P3Z7X9_LEIBR</name>
<gene>
    <name evidence="7" type="ORF">LBRM2904_24.0740</name>
</gene>
<protein>
    <submittedName>
        <fullName evidence="7">Hypothetical_protein</fullName>
    </submittedName>
</protein>
<keyword evidence="4 6" id="KW-1133">Transmembrane helix</keyword>
<evidence type="ECO:0000256" key="2">
    <source>
        <dbReference type="ARBA" id="ARBA00009773"/>
    </source>
</evidence>
<dbReference type="Proteomes" id="UP000319462">
    <property type="component" value="Chromosome 24"/>
</dbReference>
<dbReference type="PANTHER" id="PTHR21716">
    <property type="entry name" value="TRANSMEMBRANE PROTEIN"/>
    <property type="match status" value="1"/>
</dbReference>
<comment type="similarity">
    <text evidence="2">Belongs to the autoinducer-2 exporter (AI-2E) (TC 2.A.86) family.</text>
</comment>
<evidence type="ECO:0000256" key="6">
    <source>
        <dbReference type="SAM" id="Phobius"/>
    </source>
</evidence>
<dbReference type="InterPro" id="IPR002549">
    <property type="entry name" value="AI-2E-like"/>
</dbReference>
<sequence length="257" mass="28447">MQSELGDYHARSIEQDITVSLITLLQSFGHLTWFHFCTTFRAFTLWGFPTPFLLGLVSVVLALFPLVRKWLSPCSIAFVHRLVQLISLINTKETSFSGNNRPGEAYPPAAVATVAPLFSPPLGRSWIEVLVWGEPHLLNYTRALSWGLAVLLECSDEWLLCVSRRLRGGFVMEAVGKGCKQLQPCAIGTALVLGFVAYGADGIVFGPLTVIVARVLLDNWDIVLANRDPSCLSLPLSLFLREKGEEDAEETWMVESP</sequence>
<evidence type="ECO:0000256" key="1">
    <source>
        <dbReference type="ARBA" id="ARBA00004141"/>
    </source>
</evidence>
<keyword evidence="5 6" id="KW-0472">Membrane</keyword>
<evidence type="ECO:0000256" key="4">
    <source>
        <dbReference type="ARBA" id="ARBA00022989"/>
    </source>
</evidence>
<dbReference type="AlphaFoldDB" id="A0A3P3Z7X9"/>
<proteinExistence type="inferred from homology"/>
<dbReference type="GO" id="GO:0016020">
    <property type="term" value="C:membrane"/>
    <property type="evidence" value="ECO:0007669"/>
    <property type="project" value="UniProtKB-SubCell"/>
</dbReference>